<evidence type="ECO:0000313" key="4">
    <source>
        <dbReference type="Proteomes" id="UP000320839"/>
    </source>
</evidence>
<evidence type="ECO:0000256" key="1">
    <source>
        <dbReference type="SAM" id="SignalP"/>
    </source>
</evidence>
<keyword evidence="1" id="KW-0732">Signal</keyword>
<dbReference type="Gene3D" id="3.40.50.1820">
    <property type="entry name" value="alpha/beta hydrolase"/>
    <property type="match status" value="1"/>
</dbReference>
<accession>A0A518FGJ1</accession>
<feature type="signal peptide" evidence="1">
    <location>
        <begin position="1"/>
        <end position="24"/>
    </location>
</feature>
<dbReference type="SUPFAM" id="SSF53474">
    <property type="entry name" value="alpha/beta-Hydrolases"/>
    <property type="match status" value="1"/>
</dbReference>
<dbReference type="InterPro" id="IPR029058">
    <property type="entry name" value="AB_hydrolase_fold"/>
</dbReference>
<name>A0A518FGJ1_9PLAN</name>
<evidence type="ECO:0000259" key="2">
    <source>
        <dbReference type="Pfam" id="PF02230"/>
    </source>
</evidence>
<dbReference type="RefSeq" id="WP_145453466.1">
    <property type="nucleotide sequence ID" value="NZ_CP036317.1"/>
</dbReference>
<dbReference type="InterPro" id="IPR003140">
    <property type="entry name" value="PLipase/COase/thioEstase"/>
</dbReference>
<sequence precursor="true">MPLKFKIIITMLAFTLMTAGTTVADDSGMLLEESFETGTTAPEHWKQGARLPGVRYVYDKGRGKTGKRSLSLQKSAKRYFPIAQWYRLLPCDGKAQTLEISCQVKAEQATKAIIDVQFLDQNQKLQGHQWACYIGAKQAGDGPATHDWKEYTGEVSVPANTSQLVIGLQIYGPGKVWFDDLQVKLKGQGTAATSKSPQTRKVKVGDKAGEYLLIAPEKKVSSEKAQPLLIVLSGGDGSADFHPFVKRIYENALDDQFILAQPLARKWTNSQQIVWPTSGSKTTGVGYTTEELIAAIIEALGKNYQLDQKQIYLLAWSSGGPAAYATLLQKDSPVSGALIAMSVFKPEQLPDPTNASKRSVYLLHSPQDRICPYWMAEQAQDQLTKAGLRSTLVDYPGGHGWKGNVYGNIREGIHWLQQAP</sequence>
<dbReference type="AlphaFoldDB" id="A0A518FGJ1"/>
<proteinExistence type="predicted"/>
<feature type="chain" id="PRO_5022022369" evidence="1">
    <location>
        <begin position="25"/>
        <end position="420"/>
    </location>
</feature>
<dbReference type="EMBL" id="CP036317">
    <property type="protein sequence ID" value="QDV15453.1"/>
    <property type="molecule type" value="Genomic_DNA"/>
</dbReference>
<organism evidence="3 4">
    <name type="scientific">Gimesia panareensis</name>
    <dbReference type="NCBI Taxonomy" id="2527978"/>
    <lineage>
        <taxon>Bacteria</taxon>
        <taxon>Pseudomonadati</taxon>
        <taxon>Planctomycetota</taxon>
        <taxon>Planctomycetia</taxon>
        <taxon>Planctomycetales</taxon>
        <taxon>Planctomycetaceae</taxon>
        <taxon>Gimesia</taxon>
    </lineage>
</organism>
<protein>
    <submittedName>
        <fullName evidence="3">Phospholipase/Carboxylesterase</fullName>
    </submittedName>
</protein>
<dbReference type="Proteomes" id="UP000320839">
    <property type="component" value="Chromosome"/>
</dbReference>
<dbReference type="Pfam" id="PF02230">
    <property type="entry name" value="Abhydrolase_2"/>
    <property type="match status" value="1"/>
</dbReference>
<reference evidence="3 4" key="1">
    <citation type="submission" date="2019-02" db="EMBL/GenBank/DDBJ databases">
        <title>Deep-cultivation of Planctomycetes and their phenomic and genomic characterization uncovers novel biology.</title>
        <authorList>
            <person name="Wiegand S."/>
            <person name="Jogler M."/>
            <person name="Boedeker C."/>
            <person name="Pinto D."/>
            <person name="Vollmers J."/>
            <person name="Rivas-Marin E."/>
            <person name="Kohn T."/>
            <person name="Peeters S.H."/>
            <person name="Heuer A."/>
            <person name="Rast P."/>
            <person name="Oberbeckmann S."/>
            <person name="Bunk B."/>
            <person name="Jeske O."/>
            <person name="Meyerdierks A."/>
            <person name="Storesund J.E."/>
            <person name="Kallscheuer N."/>
            <person name="Luecker S."/>
            <person name="Lage O.M."/>
            <person name="Pohl T."/>
            <person name="Merkel B.J."/>
            <person name="Hornburger P."/>
            <person name="Mueller R.-W."/>
            <person name="Bruemmer F."/>
            <person name="Labrenz M."/>
            <person name="Spormann A.M."/>
            <person name="Op den Camp H."/>
            <person name="Overmann J."/>
            <person name="Amann R."/>
            <person name="Jetten M.S.M."/>
            <person name="Mascher T."/>
            <person name="Medema M.H."/>
            <person name="Devos D.P."/>
            <person name="Kaster A.-K."/>
            <person name="Ovreas L."/>
            <person name="Rohde M."/>
            <person name="Galperin M.Y."/>
            <person name="Jogler C."/>
        </authorList>
    </citation>
    <scope>NUCLEOTIDE SEQUENCE [LARGE SCALE GENOMIC DNA]</scope>
    <source>
        <strain evidence="3 4">Pan153</strain>
    </source>
</reference>
<dbReference type="Gene3D" id="2.60.120.260">
    <property type="entry name" value="Galactose-binding domain-like"/>
    <property type="match status" value="1"/>
</dbReference>
<dbReference type="OrthoDB" id="273342at2"/>
<evidence type="ECO:0000313" key="3">
    <source>
        <dbReference type="EMBL" id="QDV15453.1"/>
    </source>
</evidence>
<feature type="domain" description="Phospholipase/carboxylesterase/thioesterase" evidence="2">
    <location>
        <begin position="291"/>
        <end position="400"/>
    </location>
</feature>
<dbReference type="GO" id="GO:0016787">
    <property type="term" value="F:hydrolase activity"/>
    <property type="evidence" value="ECO:0007669"/>
    <property type="project" value="InterPro"/>
</dbReference>
<gene>
    <name evidence="3" type="ORF">Pan153_00670</name>
</gene>